<comment type="function">
    <text evidence="1">Intramembrane-cleaving aspartic protease (I-CLiP) that cleaves type II membrane signal peptides in the hydrophobic plane of the membrane.</text>
</comment>
<evidence type="ECO:0000259" key="13">
    <source>
        <dbReference type="Pfam" id="PF02225"/>
    </source>
</evidence>
<protein>
    <recommendedName>
        <fullName evidence="13">PA domain-containing protein</fullName>
    </recommendedName>
</protein>
<reference evidence="14" key="2">
    <citation type="submission" date="2020-03" db="EMBL/GenBank/DDBJ databases">
        <title>The second near-complete assembly of the hexaploid bread wheat (Triticum aestivum) genome.</title>
        <authorList>
            <person name="Zimin A.V."/>
            <person name="Puiu D."/>
            <person name="Shumante A."/>
            <person name="Alonge M."/>
            <person name="Salzberg S.L."/>
        </authorList>
    </citation>
    <scope>NUCLEOTIDE SEQUENCE</scope>
    <source>
        <tissue evidence="14">Leaf</tissue>
    </source>
</reference>
<reference evidence="14" key="1">
    <citation type="journal article" date="2017" name="Gigascience">
        <title>The first near-complete assembly of the hexaploid bread wheat genome, Triticum aestivum.</title>
        <authorList>
            <person name="Zimin A.V."/>
            <person name="Puiu D."/>
            <person name="Hall R."/>
            <person name="Kingan S."/>
            <person name="Clavijo B.J."/>
            <person name="Salzberg S.L."/>
        </authorList>
    </citation>
    <scope>NUCLEOTIDE SEQUENCE</scope>
    <source>
        <tissue evidence="14">Leaf</tissue>
    </source>
</reference>
<evidence type="ECO:0000256" key="3">
    <source>
        <dbReference type="ARBA" id="ARBA00006859"/>
    </source>
</evidence>
<evidence type="ECO:0000256" key="2">
    <source>
        <dbReference type="ARBA" id="ARBA00004337"/>
    </source>
</evidence>
<dbReference type="InterPro" id="IPR007369">
    <property type="entry name" value="Peptidase_A22B_SPP"/>
</dbReference>
<accession>A0A9R1JPX2</accession>
<dbReference type="SUPFAM" id="SSF52025">
    <property type="entry name" value="PA domain"/>
    <property type="match status" value="1"/>
</dbReference>
<dbReference type="InterPro" id="IPR006639">
    <property type="entry name" value="Preselin/SPP"/>
</dbReference>
<feature type="transmembrane region" description="Helical" evidence="11">
    <location>
        <begin position="372"/>
        <end position="395"/>
    </location>
</feature>
<evidence type="ECO:0000256" key="11">
    <source>
        <dbReference type="SAM" id="Phobius"/>
    </source>
</evidence>
<dbReference type="Proteomes" id="UP000815260">
    <property type="component" value="Chromosome 3A"/>
</dbReference>
<gene>
    <name evidence="14" type="ORF">CFC21_037526</name>
</gene>
<feature type="transmembrane region" description="Helical" evidence="11">
    <location>
        <begin position="515"/>
        <end position="534"/>
    </location>
</feature>
<feature type="transmembrane region" description="Helical" evidence="11">
    <location>
        <begin position="315"/>
        <end position="339"/>
    </location>
</feature>
<dbReference type="GO" id="GO:0042500">
    <property type="term" value="F:aspartic endopeptidase activity, intramembrane cleaving"/>
    <property type="evidence" value="ECO:0007669"/>
    <property type="project" value="InterPro"/>
</dbReference>
<dbReference type="GO" id="GO:0010008">
    <property type="term" value="C:endosome membrane"/>
    <property type="evidence" value="ECO:0007669"/>
    <property type="project" value="UniProtKB-SubCell"/>
</dbReference>
<keyword evidence="8 11" id="KW-1133">Transmembrane helix</keyword>
<dbReference type="FunFam" id="3.50.30.30:FF:000007">
    <property type="entry name" value="Signal peptide peptidase-like 3"/>
    <property type="match status" value="1"/>
</dbReference>
<keyword evidence="9 11" id="KW-0472">Membrane</keyword>
<organism evidence="14">
    <name type="scientific">Triticum aestivum</name>
    <name type="common">Wheat</name>
    <dbReference type="NCBI Taxonomy" id="4565"/>
    <lineage>
        <taxon>Eukaryota</taxon>
        <taxon>Viridiplantae</taxon>
        <taxon>Streptophyta</taxon>
        <taxon>Embryophyta</taxon>
        <taxon>Tracheophyta</taxon>
        <taxon>Spermatophyta</taxon>
        <taxon>Magnoliopsida</taxon>
        <taxon>Liliopsida</taxon>
        <taxon>Poales</taxon>
        <taxon>Poaceae</taxon>
        <taxon>BOP clade</taxon>
        <taxon>Pooideae</taxon>
        <taxon>Triticodae</taxon>
        <taxon>Triticeae</taxon>
        <taxon>Triticinae</taxon>
        <taxon>Triticum</taxon>
    </lineage>
</organism>
<feature type="transmembrane region" description="Helical" evidence="11">
    <location>
        <begin position="457"/>
        <end position="479"/>
    </location>
</feature>
<comment type="similarity">
    <text evidence="3">Belongs to the peptidase A22B family.</text>
</comment>
<evidence type="ECO:0000256" key="8">
    <source>
        <dbReference type="ARBA" id="ARBA00022989"/>
    </source>
</evidence>
<evidence type="ECO:0000256" key="1">
    <source>
        <dbReference type="ARBA" id="ARBA00003012"/>
    </source>
</evidence>
<keyword evidence="5 12" id="KW-0732">Signal</keyword>
<dbReference type="InterPro" id="IPR046450">
    <property type="entry name" value="PA_dom_sf"/>
</dbReference>
<dbReference type="PANTHER" id="PTHR12174:SF72">
    <property type="entry name" value="SIGNAL PEPTIDE PEPTIDASE-LIKE 3"/>
    <property type="match status" value="1"/>
</dbReference>
<sequence length="547" mass="58619">MAVASPRRGGAVALLLLLPVLLLAPGAAGFNTEFEEDKSPKLPRCNNPFQKVKVVYWVDGEQMSALIGMTARFGGMVPDTASAAERLPAVIPSSKTGCQKSPQLAGNIAVTERGECTYLEKANAAASSGAKALIMANDIDDVGKMVCSKNDTALDFKIPVVIVSRSNGLKIFEAMDGAKKVEMQLYSPNKAAFDGAIPFLWLMAVSTTACAAVWTAVVVGEEEKKAPSGDGEGDQEAPKTEEPEIVELQAETAFVFVIVSSCVLLFLFFFNSIWSAWLMVGLFCLGGLQGLHFLASTLIVRACKKCGDTKIKLPAVGNVTAVTLVVLPIALFIVIMWATHQSSPFAWVGQNLMGIGMMILVLQIVQMPNIKVASALLISAFLYDIFWVFISPLIFKKSVMITVAKGTDNGPSLPMVLKMPKEFDVWNGYDMIGFGDILFPGLLVYDRAHGKGVANGYFPYVMIGYAFGLSFTYVGLYLMKSGQPALLYLVPCTLGTIANQPSPAMAPTCRISSSYGLILWSEIGLAGTIVGLGAQRGELSQLWNAKA</sequence>
<feature type="transmembrane region" description="Helical" evidence="11">
    <location>
        <begin position="199"/>
        <end position="219"/>
    </location>
</feature>
<evidence type="ECO:0000256" key="4">
    <source>
        <dbReference type="ARBA" id="ARBA00022692"/>
    </source>
</evidence>
<feature type="transmembrane region" description="Helical" evidence="11">
    <location>
        <begin position="426"/>
        <end position="445"/>
    </location>
</feature>
<evidence type="ECO:0000256" key="9">
    <source>
        <dbReference type="ARBA" id="ARBA00023136"/>
    </source>
</evidence>
<keyword evidence="7" id="KW-0378">Hydrolase</keyword>
<dbReference type="Pfam" id="PF04258">
    <property type="entry name" value="Peptidase_A22B"/>
    <property type="match status" value="1"/>
</dbReference>
<dbReference type="EMBL" id="CM022217">
    <property type="protein sequence ID" value="KAF7025330.1"/>
    <property type="molecule type" value="Genomic_DNA"/>
</dbReference>
<comment type="subcellular location">
    <subcellularLocation>
        <location evidence="2">Endosome membrane</location>
        <topology evidence="2">Multi-pass membrane protein</topology>
    </subcellularLocation>
</comment>
<keyword evidence="6" id="KW-0967">Endosome</keyword>
<feature type="transmembrane region" description="Helical" evidence="11">
    <location>
        <begin position="345"/>
        <end position="365"/>
    </location>
</feature>
<evidence type="ECO:0000256" key="10">
    <source>
        <dbReference type="ARBA" id="ARBA00023180"/>
    </source>
</evidence>
<feature type="signal peptide" evidence="12">
    <location>
        <begin position="1"/>
        <end position="29"/>
    </location>
</feature>
<dbReference type="InterPro" id="IPR003137">
    <property type="entry name" value="PA_domain"/>
</dbReference>
<feature type="chain" id="PRO_5040430415" description="PA domain-containing protein" evidence="12">
    <location>
        <begin position="30"/>
        <end position="547"/>
    </location>
</feature>
<evidence type="ECO:0000313" key="14">
    <source>
        <dbReference type="EMBL" id="KAF7025330.1"/>
    </source>
</evidence>
<keyword evidence="10" id="KW-0325">Glycoprotein</keyword>
<evidence type="ECO:0000256" key="7">
    <source>
        <dbReference type="ARBA" id="ARBA00022801"/>
    </source>
</evidence>
<dbReference type="SMART" id="SM00730">
    <property type="entry name" value="PSN"/>
    <property type="match status" value="1"/>
</dbReference>
<evidence type="ECO:0000256" key="5">
    <source>
        <dbReference type="ARBA" id="ARBA00022729"/>
    </source>
</evidence>
<evidence type="ECO:0000256" key="6">
    <source>
        <dbReference type="ARBA" id="ARBA00022753"/>
    </source>
</evidence>
<comment type="caution">
    <text evidence="14">The sequence shown here is derived from an EMBL/GenBank/DDBJ whole genome shotgun (WGS) entry which is preliminary data.</text>
</comment>
<evidence type="ECO:0000256" key="12">
    <source>
        <dbReference type="SAM" id="SignalP"/>
    </source>
</evidence>
<feature type="domain" description="PA" evidence="13">
    <location>
        <begin position="90"/>
        <end position="171"/>
    </location>
</feature>
<dbReference type="PANTHER" id="PTHR12174">
    <property type="entry name" value="SIGNAL PEPTIDE PEPTIDASE"/>
    <property type="match status" value="1"/>
</dbReference>
<dbReference type="Pfam" id="PF02225">
    <property type="entry name" value="PA"/>
    <property type="match status" value="1"/>
</dbReference>
<dbReference type="OrthoDB" id="29661at2759"/>
<proteinExistence type="inferred from homology"/>
<keyword evidence="4 11" id="KW-0812">Transmembrane</keyword>
<dbReference type="Gene3D" id="3.50.30.30">
    <property type="match status" value="1"/>
</dbReference>
<dbReference type="AlphaFoldDB" id="A0A9R1JPX2"/>
<name>A0A9R1JPX2_WHEAT</name>
<feature type="transmembrane region" description="Helical" evidence="11">
    <location>
        <begin position="276"/>
        <end position="303"/>
    </location>
</feature>